<evidence type="ECO:0000313" key="2">
    <source>
        <dbReference type="Proteomes" id="UP000594263"/>
    </source>
</evidence>
<protein>
    <submittedName>
        <fullName evidence="1">Uncharacterized protein</fullName>
    </submittedName>
</protein>
<dbReference type="Proteomes" id="UP000594263">
    <property type="component" value="Unplaced"/>
</dbReference>
<dbReference type="AlphaFoldDB" id="A0A7N0TXM3"/>
<reference evidence="1" key="1">
    <citation type="submission" date="2021-01" db="UniProtKB">
        <authorList>
            <consortium name="EnsemblPlants"/>
        </authorList>
    </citation>
    <scope>IDENTIFICATION</scope>
</reference>
<sequence>MCSEINRGVKRRGFDDVQDDFSHFSLLQVPRKSRRLDCQFTPRYEVSAVNFEVGQRLWQDPYVTSCTAVHDDVPVIDAVSLYNRGEDRALAPFQPVNLLKSPSSPILEIKVHPDLVDDLRSKCL</sequence>
<organism evidence="1 2">
    <name type="scientific">Kalanchoe fedtschenkoi</name>
    <name type="common">Lavender scallops</name>
    <name type="synonym">South American air plant</name>
    <dbReference type="NCBI Taxonomy" id="63787"/>
    <lineage>
        <taxon>Eukaryota</taxon>
        <taxon>Viridiplantae</taxon>
        <taxon>Streptophyta</taxon>
        <taxon>Embryophyta</taxon>
        <taxon>Tracheophyta</taxon>
        <taxon>Spermatophyta</taxon>
        <taxon>Magnoliopsida</taxon>
        <taxon>eudicotyledons</taxon>
        <taxon>Gunneridae</taxon>
        <taxon>Pentapetalae</taxon>
        <taxon>Saxifragales</taxon>
        <taxon>Crassulaceae</taxon>
        <taxon>Kalanchoe</taxon>
    </lineage>
</organism>
<accession>A0A7N0TXM3</accession>
<keyword evidence="2" id="KW-1185">Reference proteome</keyword>
<name>A0A7N0TXM3_KALFE</name>
<dbReference type="EnsemblPlants" id="Kaladp0048s0015.1.v1.1">
    <property type="protein sequence ID" value="Kaladp0048s0015.1.v1.1"/>
    <property type="gene ID" value="Kaladp0048s0015.v1.1"/>
</dbReference>
<dbReference type="PANTHER" id="PTHR35510:SF1">
    <property type="entry name" value="DBH-LIKE MONOOXYGENASE"/>
    <property type="match status" value="1"/>
</dbReference>
<proteinExistence type="predicted"/>
<dbReference type="PANTHER" id="PTHR35510">
    <property type="entry name" value="DBH-LIKE MONOOXYGENASE"/>
    <property type="match status" value="1"/>
</dbReference>
<dbReference type="Gramene" id="Kaladp0048s0015.1.v1.1">
    <property type="protein sequence ID" value="Kaladp0048s0015.1.v1.1"/>
    <property type="gene ID" value="Kaladp0048s0015.v1.1"/>
</dbReference>
<evidence type="ECO:0000313" key="1">
    <source>
        <dbReference type="EnsemblPlants" id="Kaladp0048s0015.1.v1.1"/>
    </source>
</evidence>